<feature type="compositionally biased region" description="Polar residues" evidence="1">
    <location>
        <begin position="38"/>
        <end position="52"/>
    </location>
</feature>
<protein>
    <submittedName>
        <fullName evidence="3">YtkO</fullName>
    </submittedName>
</protein>
<organism evidence="3">
    <name type="scientific">Streptomyces sp. TP-A2060</name>
    <dbReference type="NCBI Taxonomy" id="991125"/>
    <lineage>
        <taxon>Bacteria</taxon>
        <taxon>Bacillati</taxon>
        <taxon>Actinomycetota</taxon>
        <taxon>Actinomycetes</taxon>
        <taxon>Kitasatosporales</taxon>
        <taxon>Streptomycetaceae</taxon>
        <taxon>Streptomyces</taxon>
    </lineage>
</organism>
<reference evidence="3" key="1">
    <citation type="journal article" date="2012" name="J. Am. Chem. Soc.">
        <title>Characterization of yatakemycin gene cluster revealing a radical S-adenosylmethionine dependent methyltransferase and highlighting spirocyclopropane biosynthesis.</title>
        <authorList>
            <person name="Huang W."/>
            <person name="Xu H."/>
            <person name="Li Y."/>
            <person name="Zhang F."/>
            <person name="Chen X.Y."/>
            <person name="He Q.L."/>
            <person name="Igarashi Y."/>
            <person name="Tang G.L."/>
        </authorList>
    </citation>
    <scope>NUCLEOTIDE SEQUENCE</scope>
    <source>
        <strain evidence="3">TP-A2060</strain>
    </source>
</reference>
<dbReference type="Gene3D" id="3.40.50.720">
    <property type="entry name" value="NAD(P)-binding Rossmann-like Domain"/>
    <property type="match status" value="1"/>
</dbReference>
<proteinExistence type="predicted"/>
<accession>I3NN64</accession>
<dbReference type="Pfam" id="PF03807">
    <property type="entry name" value="F420_oxidored"/>
    <property type="match status" value="1"/>
</dbReference>
<feature type="domain" description="Pyrroline-5-carboxylate reductase catalytic N-terminal" evidence="2">
    <location>
        <begin position="62"/>
        <end position="135"/>
    </location>
</feature>
<dbReference type="InterPro" id="IPR028939">
    <property type="entry name" value="P5C_Rdtase_cat_N"/>
</dbReference>
<dbReference type="EMBL" id="JF429418">
    <property type="protein sequence ID" value="ADZ13552.1"/>
    <property type="molecule type" value="Genomic_DNA"/>
</dbReference>
<dbReference type="InterPro" id="IPR036291">
    <property type="entry name" value="NAD(P)-bd_dom_sf"/>
</dbReference>
<evidence type="ECO:0000259" key="2">
    <source>
        <dbReference type="Pfam" id="PF03807"/>
    </source>
</evidence>
<feature type="region of interest" description="Disordered" evidence="1">
    <location>
        <begin position="1"/>
        <end position="61"/>
    </location>
</feature>
<dbReference type="AlphaFoldDB" id="I3NN64"/>
<evidence type="ECO:0000313" key="3">
    <source>
        <dbReference type="EMBL" id="ADZ13552.1"/>
    </source>
</evidence>
<sequence>MNHPARSPDHPLPGPPHARGEEPAPSPVPMASHREGPLSTTRPGHQARSTPETGRRSAGPAVGVLGAGRLGRALAARLAGRLTVAVSDAEASAADDLAHGLGVPAYGPAELAARCDVVLVCVPPPAVAAAIASCRGDAAGGGATVPKAVFANLATSVPTGRLREDPRLRDLTVVGLKPVCQYTAVAHGVPTVFVTSVAGQLPLLRAVVGELGTVLLGDETVEESVGAVNRIATMAALRACSALREELSGLVADPAVIASAVTNVFAGTAVDFPPDPANPYTAALLRELTAAGDHTGINSAGAAARSVGGAGHPAAHP</sequence>
<evidence type="ECO:0000256" key="1">
    <source>
        <dbReference type="SAM" id="MobiDB-lite"/>
    </source>
</evidence>
<dbReference type="SUPFAM" id="SSF51735">
    <property type="entry name" value="NAD(P)-binding Rossmann-fold domains"/>
    <property type="match status" value="1"/>
</dbReference>
<name>I3NN64_9ACTN</name>